<dbReference type="EMBL" id="PCMW01000032">
    <property type="protein sequence ID" value="PDS25107.1"/>
    <property type="molecule type" value="Genomic_DNA"/>
</dbReference>
<dbReference type="Proteomes" id="UP000220828">
    <property type="component" value="Unassembled WGS sequence"/>
</dbReference>
<organism evidence="1">
    <name type="scientific">Flavobacterium branchiophilum</name>
    <dbReference type="NCBI Taxonomy" id="55197"/>
    <lineage>
        <taxon>Bacteria</taxon>
        <taxon>Pseudomonadati</taxon>
        <taxon>Bacteroidota</taxon>
        <taxon>Flavobacteriia</taxon>
        <taxon>Flavobacteriales</taxon>
        <taxon>Flavobacteriaceae</taxon>
        <taxon>Flavobacterium</taxon>
    </lineage>
</organism>
<accession>A0A2H3KZ41</accession>
<name>A0A2H3KZ41_9FLAO</name>
<gene>
    <name evidence="1" type="ORF">B0A77_05360</name>
</gene>
<evidence type="ECO:0000313" key="1">
    <source>
        <dbReference type="EMBL" id="PDS25107.1"/>
    </source>
</evidence>
<dbReference type="AlphaFoldDB" id="A0A2H3KZ41"/>
<reference evidence="1" key="1">
    <citation type="submission" date="2017-09" db="EMBL/GenBank/DDBJ databases">
        <title>Whole genomes of Flavobacteriaceae.</title>
        <authorList>
            <person name="Stine C."/>
            <person name="Li C."/>
            <person name="Tadesse D."/>
        </authorList>
    </citation>
    <scope>NUCLEOTIDE SEQUENCE [LARGE SCALE GENOMIC DNA]</scope>
    <source>
        <strain evidence="1">ATCC 35036</strain>
    </source>
</reference>
<comment type="caution">
    <text evidence="1">The sequence shown here is derived from an EMBL/GenBank/DDBJ whole genome shotgun (WGS) entry which is preliminary data.</text>
</comment>
<dbReference type="OrthoDB" id="1494533at2"/>
<sequence length="232" mass="27094">MIYLIDDNRHNQHVNNYGIHYIKNNDFSDILIYIDKIEKNQDLSFLNEASCILIHATTADVLNGEFIDGSKSNVIKIMETICENGDKIPLVTFSEGNTKPNLEPISNKRIDLKKSLFYSNLYDFLIHYREKKEFEFEILLNGKHYKSIKIVRKSNLLIEMLQFKDQNEILKLRDINLIAFKEIIEMASISVSFDELLESLEDNPITVLKFIDNLNTINNSFTKYGKNIYGWL</sequence>
<proteinExistence type="predicted"/>
<dbReference type="RefSeq" id="WP_097553795.1">
    <property type="nucleotide sequence ID" value="NZ_PCMW01000032.1"/>
</dbReference>
<protein>
    <submittedName>
        <fullName evidence="1">Uncharacterized protein</fullName>
    </submittedName>
</protein>